<evidence type="ECO:0000256" key="2">
    <source>
        <dbReference type="ARBA" id="ARBA00022630"/>
    </source>
</evidence>
<dbReference type="Proteomes" id="UP001634007">
    <property type="component" value="Unassembled WGS sequence"/>
</dbReference>
<evidence type="ECO:0000313" key="7">
    <source>
        <dbReference type="Proteomes" id="UP001634007"/>
    </source>
</evidence>
<dbReference type="Gene3D" id="3.50.50.60">
    <property type="entry name" value="FAD/NAD(P)-binding domain"/>
    <property type="match status" value="2"/>
</dbReference>
<dbReference type="InterPro" id="IPR036188">
    <property type="entry name" value="FAD/NAD-bd_sf"/>
</dbReference>
<keyword evidence="4 5" id="KW-0560">Oxidoreductase</keyword>
<keyword evidence="2 5" id="KW-0285">Flavoprotein</keyword>
<dbReference type="AlphaFoldDB" id="A0ABD3KVG7"/>
<dbReference type="SUPFAM" id="SSF51905">
    <property type="entry name" value="FAD/NAD(P)-binding domain"/>
    <property type="match status" value="1"/>
</dbReference>
<dbReference type="GO" id="GO:0004497">
    <property type="term" value="F:monooxygenase activity"/>
    <property type="evidence" value="ECO:0007669"/>
    <property type="project" value="UniProtKB-KW"/>
</dbReference>
<evidence type="ECO:0000256" key="1">
    <source>
        <dbReference type="ARBA" id="ARBA00009183"/>
    </source>
</evidence>
<keyword evidence="7" id="KW-1185">Reference proteome</keyword>
<protein>
    <recommendedName>
        <fullName evidence="5">Flavin-containing monooxygenase</fullName>
        <ecNumber evidence="5">1.-.-.-</ecNumber>
    </recommendedName>
</protein>
<comment type="caution">
    <text evidence="6">The sequence shown here is derived from an EMBL/GenBank/DDBJ whole genome shotgun (WGS) entry which is preliminary data.</text>
</comment>
<dbReference type="EMBL" id="JBJKBG010000004">
    <property type="protein sequence ID" value="KAL3743731.1"/>
    <property type="molecule type" value="Genomic_DNA"/>
</dbReference>
<keyword evidence="5" id="KW-0503">Monooxygenase</keyword>
<dbReference type="InterPro" id="IPR050346">
    <property type="entry name" value="FMO-like"/>
</dbReference>
<reference evidence="6 7" key="1">
    <citation type="submission" date="2024-11" db="EMBL/GenBank/DDBJ databases">
        <title>Chromosome-level genome assembly of Eucalyptus globulus Labill. provides insights into its genome evolution.</title>
        <authorList>
            <person name="Li X."/>
        </authorList>
    </citation>
    <scope>NUCLEOTIDE SEQUENCE [LARGE SCALE GENOMIC DNA]</scope>
    <source>
        <strain evidence="6">CL2024</strain>
        <tissue evidence="6">Fresh tender leaves</tissue>
    </source>
</reference>
<dbReference type="Pfam" id="PF00743">
    <property type="entry name" value="FMO-like"/>
    <property type="match status" value="2"/>
</dbReference>
<sequence>MHLFTPRNFPGHKEVLRFLRSFAEDSGADRIVRFRHEVVRWGGRRRLAWMCFEAVVVCNSKNTQPKIAEFPGRSTGPGEQLHSHNCQVPEPNIDKIVVIIGNGPSGIDIAKDILHGAKDVHLASRETTKLEIHEDLFKNPPIDYAEVDGRIAFQDGLSIYIDIIIHCTYKYYFPFLKTNGIVNVNDNGVMPLDQYIFPHVLALRVSTVPLKWESEPEPVRLQSRWAAKILSGKLLLPSEDEMTSSIERYYQRIEAVGWPKRHLTCFNWKSLIMRIGLLELGLPPLEKCRLNTYFTSLSLLMTFGEIWRDTWDVEKWMKGEEESDKINCTLEC</sequence>
<evidence type="ECO:0000256" key="3">
    <source>
        <dbReference type="ARBA" id="ARBA00022827"/>
    </source>
</evidence>
<proteinExistence type="inferred from homology"/>
<gene>
    <name evidence="6" type="ORF">ACJRO7_018919</name>
</gene>
<accession>A0ABD3KVG7</accession>
<dbReference type="InterPro" id="IPR020946">
    <property type="entry name" value="Flavin_mOase-like"/>
</dbReference>
<comment type="similarity">
    <text evidence="1 5">Belongs to the FMO family.</text>
</comment>
<dbReference type="EC" id="1.-.-.-" evidence="5"/>
<keyword evidence="3 5" id="KW-0274">FAD</keyword>
<dbReference type="PANTHER" id="PTHR23023">
    <property type="entry name" value="DIMETHYLANILINE MONOOXYGENASE"/>
    <property type="match status" value="1"/>
</dbReference>
<comment type="cofactor">
    <cofactor evidence="5">
        <name>FAD</name>
        <dbReference type="ChEBI" id="CHEBI:57692"/>
    </cofactor>
</comment>
<evidence type="ECO:0000256" key="5">
    <source>
        <dbReference type="RuleBase" id="RU361177"/>
    </source>
</evidence>
<evidence type="ECO:0000256" key="4">
    <source>
        <dbReference type="ARBA" id="ARBA00023002"/>
    </source>
</evidence>
<evidence type="ECO:0000313" key="6">
    <source>
        <dbReference type="EMBL" id="KAL3743731.1"/>
    </source>
</evidence>
<organism evidence="6 7">
    <name type="scientific">Eucalyptus globulus</name>
    <name type="common">Tasmanian blue gum</name>
    <dbReference type="NCBI Taxonomy" id="34317"/>
    <lineage>
        <taxon>Eukaryota</taxon>
        <taxon>Viridiplantae</taxon>
        <taxon>Streptophyta</taxon>
        <taxon>Embryophyta</taxon>
        <taxon>Tracheophyta</taxon>
        <taxon>Spermatophyta</taxon>
        <taxon>Magnoliopsida</taxon>
        <taxon>eudicotyledons</taxon>
        <taxon>Gunneridae</taxon>
        <taxon>Pentapetalae</taxon>
        <taxon>rosids</taxon>
        <taxon>malvids</taxon>
        <taxon>Myrtales</taxon>
        <taxon>Myrtaceae</taxon>
        <taxon>Myrtoideae</taxon>
        <taxon>Eucalypteae</taxon>
        <taxon>Eucalyptus</taxon>
    </lineage>
</organism>
<name>A0ABD3KVG7_EUCGL</name>